<dbReference type="GO" id="GO:0008750">
    <property type="term" value="F:proton-translocating NAD(P)+ transhydrogenase activity"/>
    <property type="evidence" value="ECO:0007669"/>
    <property type="project" value="UniProtKB-EC"/>
</dbReference>
<comment type="similarity">
    <text evidence="3">In the N-terminal section; belongs to the AlaDH/PNT family.</text>
</comment>
<dbReference type="EMBL" id="CAJJDP010000003">
    <property type="protein sequence ID" value="CAD8132943.1"/>
    <property type="molecule type" value="Genomic_DNA"/>
</dbReference>
<feature type="transmembrane region" description="Helical" evidence="25">
    <location>
        <begin position="831"/>
        <end position="851"/>
    </location>
</feature>
<evidence type="ECO:0000256" key="13">
    <source>
        <dbReference type="ARBA" id="ARBA00022967"/>
    </source>
</evidence>
<dbReference type="FunFam" id="3.40.50.1220:FF:000002">
    <property type="entry name" value="NAD(P) transhydrogenase subunit beta"/>
    <property type="match status" value="1"/>
</dbReference>
<feature type="transmembrane region" description="Helical" evidence="25">
    <location>
        <begin position="747"/>
        <end position="769"/>
    </location>
</feature>
<comment type="catalytic activity">
    <reaction evidence="19">
        <text>NAD(+) + NADPH + H(+)(in) = NADH + NADP(+) + H(+)(out)</text>
        <dbReference type="Rhea" id="RHEA:47992"/>
        <dbReference type="ChEBI" id="CHEBI:15378"/>
        <dbReference type="ChEBI" id="CHEBI:57540"/>
        <dbReference type="ChEBI" id="CHEBI:57783"/>
        <dbReference type="ChEBI" id="CHEBI:57945"/>
        <dbReference type="ChEBI" id="CHEBI:58349"/>
        <dbReference type="EC" id="7.1.1.1"/>
    </reaction>
</comment>
<dbReference type="NCBIfam" id="NF006942">
    <property type="entry name" value="PRK09424.1"/>
    <property type="match status" value="1"/>
</dbReference>
<dbReference type="GO" id="GO:0050661">
    <property type="term" value="F:NADP binding"/>
    <property type="evidence" value="ECO:0007669"/>
    <property type="project" value="TreeGrafter"/>
</dbReference>
<evidence type="ECO:0000256" key="15">
    <source>
        <dbReference type="ARBA" id="ARBA00022990"/>
    </source>
</evidence>
<keyword evidence="17" id="KW-0496">Mitochondrion</keyword>
<feature type="compositionally biased region" description="Polar residues" evidence="24">
    <location>
        <begin position="414"/>
        <end position="426"/>
    </location>
</feature>
<evidence type="ECO:0000313" key="28">
    <source>
        <dbReference type="EMBL" id="CAD8132943.1"/>
    </source>
</evidence>
<evidence type="ECO:0000256" key="12">
    <source>
        <dbReference type="ARBA" id="ARBA00022946"/>
    </source>
</evidence>
<keyword evidence="7" id="KW-0997">Cell inner membrane</keyword>
<evidence type="ECO:0000259" key="27">
    <source>
        <dbReference type="SMART" id="SM01003"/>
    </source>
</evidence>
<feature type="transmembrane region" description="Helical" evidence="25">
    <location>
        <begin position="526"/>
        <end position="548"/>
    </location>
</feature>
<evidence type="ECO:0000256" key="19">
    <source>
        <dbReference type="ARBA" id="ARBA00048202"/>
    </source>
</evidence>
<evidence type="ECO:0000256" key="1">
    <source>
        <dbReference type="ARBA" id="ARBA00004292"/>
    </source>
</evidence>
<evidence type="ECO:0000256" key="5">
    <source>
        <dbReference type="ARBA" id="ARBA00012943"/>
    </source>
</evidence>
<dbReference type="GO" id="GO:0005743">
    <property type="term" value="C:mitochondrial inner membrane"/>
    <property type="evidence" value="ECO:0007669"/>
    <property type="project" value="UniProtKB-SubCell"/>
</dbReference>
<evidence type="ECO:0000256" key="6">
    <source>
        <dbReference type="ARBA" id="ARBA00022475"/>
    </source>
</evidence>
<feature type="transmembrane region" description="Helical" evidence="25">
    <location>
        <begin position="716"/>
        <end position="735"/>
    </location>
</feature>
<evidence type="ECO:0000313" key="29">
    <source>
        <dbReference type="Proteomes" id="UP000683925"/>
    </source>
</evidence>
<evidence type="ECO:0000256" key="24">
    <source>
        <dbReference type="SAM" id="MobiDB-lite"/>
    </source>
</evidence>
<dbReference type="InterPro" id="IPR007886">
    <property type="entry name" value="AlaDH/PNT_N"/>
</dbReference>
<dbReference type="InterPro" id="IPR034300">
    <property type="entry name" value="PNTB-like"/>
</dbReference>
<comment type="caution">
    <text evidence="28">The sequence shown here is derived from an EMBL/GenBank/DDBJ whole genome shotgun (WGS) entry which is preliminary data.</text>
</comment>
<evidence type="ECO:0000256" key="17">
    <source>
        <dbReference type="ARBA" id="ARBA00023128"/>
    </source>
</evidence>
<feature type="transmembrane region" description="Helical" evidence="25">
    <location>
        <begin position="676"/>
        <end position="696"/>
    </location>
</feature>
<evidence type="ECO:0000256" key="20">
    <source>
        <dbReference type="ARBA" id="ARBA00054910"/>
    </source>
</evidence>
<gene>
    <name evidence="28" type="ORF">POCTA_138.1.T0040207</name>
</gene>
<keyword evidence="13" id="KW-1278">Translocase</keyword>
<comment type="similarity">
    <text evidence="21">In the C-terminal section; belongs to the PNT beta subunit family.</text>
</comment>
<keyword evidence="14 25" id="KW-1133">Transmembrane helix</keyword>
<keyword evidence="6" id="KW-1003">Cell membrane</keyword>
<dbReference type="InterPro" id="IPR007698">
    <property type="entry name" value="AlaDH/PNT_NAD(H)-bd"/>
</dbReference>
<evidence type="ECO:0000256" key="16">
    <source>
        <dbReference type="ARBA" id="ARBA00023027"/>
    </source>
</evidence>
<feature type="transmembrane region" description="Helical" evidence="25">
    <location>
        <begin position="624"/>
        <end position="642"/>
    </location>
</feature>
<feature type="domain" description="Alanine dehydrogenase/pyridine nucleotide transhydrogenase NAD(H)-binding" evidence="26">
    <location>
        <begin position="177"/>
        <end position="345"/>
    </location>
</feature>
<dbReference type="GO" id="GO:0006740">
    <property type="term" value="P:NADPH regeneration"/>
    <property type="evidence" value="ECO:0007669"/>
    <property type="project" value="TreeGrafter"/>
</dbReference>
<dbReference type="InterPro" id="IPR024605">
    <property type="entry name" value="NADP_transhyd_a_C"/>
</dbReference>
<name>A0A8S1S008_PAROT</name>
<evidence type="ECO:0000256" key="14">
    <source>
        <dbReference type="ARBA" id="ARBA00022989"/>
    </source>
</evidence>
<dbReference type="AlphaFoldDB" id="A0A8S1S008"/>
<dbReference type="EC" id="7.1.1.1" evidence="5"/>
<protein>
    <recommendedName>
        <fullName evidence="22">NAD(P) transhydrogenase, mitochondrial</fullName>
        <ecNumber evidence="5">7.1.1.1</ecNumber>
    </recommendedName>
    <alternativeName>
        <fullName evidence="23">Nicotinamide nucleotide transhydrogenase</fullName>
    </alternativeName>
</protein>
<comment type="subcellular location">
    <subcellularLocation>
        <location evidence="2">Cell inner membrane</location>
        <topology evidence="2">Multi-pass membrane protein</topology>
    </subcellularLocation>
    <subcellularLocation>
        <location evidence="1">Mitochondrion inner membrane</location>
        <topology evidence="1">Multi-pass membrane protein</topology>
        <orientation evidence="1">Matrix side</orientation>
    </subcellularLocation>
</comment>
<dbReference type="OrthoDB" id="293646at2759"/>
<keyword evidence="18 25" id="KW-0472">Membrane</keyword>
<dbReference type="GO" id="GO:0005886">
    <property type="term" value="C:plasma membrane"/>
    <property type="evidence" value="ECO:0007669"/>
    <property type="project" value="UniProtKB-SubCell"/>
</dbReference>
<feature type="domain" description="Alanine dehydrogenase/pyridine nucleotide transhydrogenase N-terminal" evidence="27">
    <location>
        <begin position="36"/>
        <end position="168"/>
    </location>
</feature>
<evidence type="ECO:0000256" key="23">
    <source>
        <dbReference type="ARBA" id="ARBA00079255"/>
    </source>
</evidence>
<dbReference type="NCBIfam" id="TIGR00561">
    <property type="entry name" value="pntA"/>
    <property type="match status" value="1"/>
</dbReference>
<keyword evidence="8 25" id="KW-0812">Transmembrane</keyword>
<keyword evidence="15" id="KW-0007">Acetylation</keyword>
<evidence type="ECO:0000256" key="25">
    <source>
        <dbReference type="SAM" id="Phobius"/>
    </source>
</evidence>
<dbReference type="PANTHER" id="PTHR10160">
    <property type="entry name" value="NAD(P) TRANSHYDROGENASE"/>
    <property type="match status" value="1"/>
</dbReference>
<evidence type="ECO:0000256" key="9">
    <source>
        <dbReference type="ARBA" id="ARBA00022741"/>
    </source>
</evidence>
<dbReference type="CDD" id="cd05304">
    <property type="entry name" value="Rubrum_tdh"/>
    <property type="match status" value="1"/>
</dbReference>
<organism evidence="28 29">
    <name type="scientific">Paramecium octaurelia</name>
    <dbReference type="NCBI Taxonomy" id="43137"/>
    <lineage>
        <taxon>Eukaryota</taxon>
        <taxon>Sar</taxon>
        <taxon>Alveolata</taxon>
        <taxon>Ciliophora</taxon>
        <taxon>Intramacronucleata</taxon>
        <taxon>Oligohymenophorea</taxon>
        <taxon>Peniculida</taxon>
        <taxon>Parameciidae</taxon>
        <taxon>Paramecium</taxon>
    </lineage>
</organism>
<evidence type="ECO:0000256" key="7">
    <source>
        <dbReference type="ARBA" id="ARBA00022519"/>
    </source>
</evidence>
<accession>A0A8S1S008</accession>
<dbReference type="InterPro" id="IPR026255">
    <property type="entry name" value="NADP_transhyd_a"/>
</dbReference>
<dbReference type="PANTHER" id="PTHR10160:SF19">
    <property type="entry name" value="PROTON-TRANSLOCATING NAD(P)(+) TRANSHYDROGENASE"/>
    <property type="match status" value="1"/>
</dbReference>
<dbReference type="Pfam" id="PF02233">
    <property type="entry name" value="PNTB"/>
    <property type="match status" value="1"/>
</dbReference>
<feature type="transmembrane region" description="Helical" evidence="25">
    <location>
        <begin position="594"/>
        <end position="612"/>
    </location>
</feature>
<dbReference type="Proteomes" id="UP000683925">
    <property type="component" value="Unassembled WGS sequence"/>
</dbReference>
<evidence type="ECO:0000256" key="4">
    <source>
        <dbReference type="ARBA" id="ARBA00011738"/>
    </source>
</evidence>
<keyword evidence="12" id="KW-0809">Transit peptide</keyword>
<evidence type="ECO:0000256" key="10">
    <source>
        <dbReference type="ARBA" id="ARBA00022792"/>
    </source>
</evidence>
<evidence type="ECO:0000256" key="3">
    <source>
        <dbReference type="ARBA" id="ARBA00005624"/>
    </source>
</evidence>
<keyword evidence="29" id="KW-1185">Reference proteome</keyword>
<proteinExistence type="inferred from homology"/>
<keyword evidence="9" id="KW-0547">Nucleotide-binding</keyword>
<keyword evidence="11" id="KW-0521">NADP</keyword>
<feature type="transmembrane region" description="Helical" evidence="25">
    <location>
        <begin position="648"/>
        <end position="669"/>
    </location>
</feature>
<reference evidence="28" key="1">
    <citation type="submission" date="2021-01" db="EMBL/GenBank/DDBJ databases">
        <authorList>
            <consortium name="Genoscope - CEA"/>
            <person name="William W."/>
        </authorList>
    </citation>
    <scope>NUCLEOTIDE SEQUENCE</scope>
</reference>
<dbReference type="Pfam" id="PF05222">
    <property type="entry name" value="AlaDh_PNT_N"/>
    <property type="match status" value="1"/>
</dbReference>
<dbReference type="OMA" id="EQCREVD"/>
<dbReference type="Pfam" id="PF12769">
    <property type="entry name" value="PNTB_4TM"/>
    <property type="match status" value="1"/>
</dbReference>
<evidence type="ECO:0000256" key="18">
    <source>
        <dbReference type="ARBA" id="ARBA00023136"/>
    </source>
</evidence>
<evidence type="ECO:0000259" key="26">
    <source>
        <dbReference type="SMART" id="SM01002"/>
    </source>
</evidence>
<evidence type="ECO:0000256" key="11">
    <source>
        <dbReference type="ARBA" id="ARBA00022857"/>
    </source>
</evidence>
<feature type="transmembrane region" description="Helical" evidence="25">
    <location>
        <begin position="568"/>
        <end position="588"/>
    </location>
</feature>
<evidence type="ECO:0000256" key="8">
    <source>
        <dbReference type="ARBA" id="ARBA00022692"/>
    </source>
</evidence>
<dbReference type="FunFam" id="3.40.50.720:FF:000028">
    <property type="entry name" value="NAD(P) transhydrogenase subunit alpha"/>
    <property type="match status" value="1"/>
</dbReference>
<dbReference type="SMART" id="SM01002">
    <property type="entry name" value="AlaDh_PNT_C"/>
    <property type="match status" value="1"/>
</dbReference>
<dbReference type="SMART" id="SM01003">
    <property type="entry name" value="AlaDh_PNT_N"/>
    <property type="match status" value="1"/>
</dbReference>
<keyword evidence="16" id="KW-0520">NAD</keyword>
<keyword evidence="10" id="KW-0999">Mitochondrion inner membrane</keyword>
<evidence type="ECO:0000256" key="21">
    <source>
        <dbReference type="ARBA" id="ARBA00061558"/>
    </source>
</evidence>
<comment type="subunit">
    <text evidence="4">Homodimer.</text>
</comment>
<feature type="region of interest" description="Disordered" evidence="24">
    <location>
        <begin position="414"/>
        <end position="433"/>
    </location>
</feature>
<comment type="function">
    <text evidence="20">The transhydrogenation between NADH and NADP is coupled to respiration and ATP hydrolysis and functions as a proton pump across the membrane. May play a role in reactive oxygen species (ROS) detoxification in the adrenal gland.</text>
</comment>
<evidence type="ECO:0000256" key="2">
    <source>
        <dbReference type="ARBA" id="ARBA00004429"/>
    </source>
</evidence>
<evidence type="ECO:0000256" key="22">
    <source>
        <dbReference type="ARBA" id="ARBA00074145"/>
    </source>
</evidence>
<sequence length="1058" mass="112793">MLSFHRQATRQLLLSARTCFSSKGDKKPSHPKFVFGVPKETFPNENRVAATPESIKNLVKDGHQVLVESGAGLKANFADNVYQEVGAKVVDTNSVYDQSDVILKIRPPENTKTLKENQTLTSFIYPAQNKELLNQLQEKKITTFAMECVPRITRAQTYDALSSMANIAGYKAVVLAANEFGRFFAGQMTAAGKVPPAKVLVIGAGVAGLSAIVTAKNMGAIVRAFDTRLATKEQVKSCGAEFLEVKINGEVVDGAGIGGYAKEMGKEYLEAELALFLKQAKEVDIIITTALIPGRPAPKLLSKELVENMKQGSIIVDLAAETGGNCELCKPGELYNHEGKVKIIGYTDLPSRLPTQSSTLYANNIGKLMQYIVGTIKDPNGKMTQVDLNDDVVRQSLVTLNGELKWPPPPIITSKSELQQPDTSKAASAHKKQEVKVDPYKQAWKNVINTSASLMAMMALGYQSPNMEFLKMLNTFALAGIVGYQVVWGVTPALHSPLMSVTNAVSGIIIVGGMELMDGKYLPGSLTGLLAAVSVAIASLNISGGFLVTQRMLNMFRRPTDPAEYNYLMALAGATGVLGYYGGLYYGIPKEPLTNLSYLASSIACILAIGGLAQQQTARIGNSFGCLGVGLGVAATLGYKGYSPELLAQWASMVMLGATIGGTVATRVAITDLPQLVACFHSFVGLAAVLTSIGNYLHVFPHLAEDPAALVHKLSIFFGIFTGGITFTGSLIAFAKLQNLLPSNPTVIPYHNQVNIALAALSVASLLIYNQTGSFAVGMTALLTATAASKVLGVTLTNAIGGADMPVVITVLNSYSGWALCAEGFMLDNPLLTIVGALVGSSGAILSYIMCKAMNRNLTSVIFGGFDVNPAAIQATKVEGTHTEINVEQAVEMMVNSKSIIIVPGYGLAVAKAQYPVADMCKTLIDQGIKVRFGIHPVAGRMPGQLNVLLAEAGIPYDIVFEMDEINDDFPDTDLAVVIGANDTVNSAAEENPNSPIAGMPVLRVWAAKQSIVMKRSMGVGYAAIDNPVFYKPNNNMLLGDAKKTCDELTSKIKDHFK</sequence>
<dbReference type="Pfam" id="PF01262">
    <property type="entry name" value="AlaDh_PNT_C"/>
    <property type="match status" value="1"/>
</dbReference>